<proteinExistence type="predicted"/>
<dbReference type="Pfam" id="PF00595">
    <property type="entry name" value="PDZ"/>
    <property type="match status" value="1"/>
</dbReference>
<dbReference type="SMART" id="SM00228">
    <property type="entry name" value="PDZ"/>
    <property type="match status" value="1"/>
</dbReference>
<protein>
    <submittedName>
        <fullName evidence="3">PDZ domain-containing protein 2</fullName>
    </submittedName>
</protein>
<keyword evidence="4" id="KW-1185">Reference proteome</keyword>
<evidence type="ECO:0000259" key="2">
    <source>
        <dbReference type="PROSITE" id="PS50106"/>
    </source>
</evidence>
<dbReference type="SUPFAM" id="SSF50156">
    <property type="entry name" value="PDZ domain-like"/>
    <property type="match status" value="1"/>
</dbReference>
<dbReference type="InterPro" id="IPR036034">
    <property type="entry name" value="PDZ_sf"/>
</dbReference>
<dbReference type="InterPro" id="IPR001478">
    <property type="entry name" value="PDZ"/>
</dbReference>
<sequence>MTESDGNFIHRPSLINHVTSPRPPKILESPMDSKSLISGGAADKGGILKVGDELVSVNAVDVTGMARIEAWNFLKKLPDGTVTLVLRQKLDSSSAKNEE</sequence>
<dbReference type="Gene3D" id="2.30.42.10">
    <property type="match status" value="1"/>
</dbReference>
<dbReference type="OrthoDB" id="42382at2759"/>
<accession>A0A5B7EPL5</accession>
<dbReference type="Proteomes" id="UP000324222">
    <property type="component" value="Unassembled WGS sequence"/>
</dbReference>
<evidence type="ECO:0000256" key="1">
    <source>
        <dbReference type="SAM" id="MobiDB-lite"/>
    </source>
</evidence>
<feature type="region of interest" description="Disordered" evidence="1">
    <location>
        <begin position="1"/>
        <end position="33"/>
    </location>
</feature>
<dbReference type="PANTHER" id="PTHR11324">
    <property type="entry name" value="IL16-RELATED"/>
    <property type="match status" value="1"/>
</dbReference>
<name>A0A5B7EPL5_PORTR</name>
<reference evidence="3 4" key="1">
    <citation type="submission" date="2019-05" db="EMBL/GenBank/DDBJ databases">
        <title>Another draft genome of Portunus trituberculatus and its Hox gene families provides insights of decapod evolution.</title>
        <authorList>
            <person name="Jeong J.-H."/>
            <person name="Song I."/>
            <person name="Kim S."/>
            <person name="Choi T."/>
            <person name="Kim D."/>
            <person name="Ryu S."/>
            <person name="Kim W."/>
        </authorList>
    </citation>
    <scope>NUCLEOTIDE SEQUENCE [LARGE SCALE GENOMIC DNA]</scope>
    <source>
        <tissue evidence="3">Muscle</tissue>
    </source>
</reference>
<dbReference type="AlphaFoldDB" id="A0A5B7EPL5"/>
<gene>
    <name evidence="3" type="primary">Pdzd2</name>
    <name evidence="3" type="ORF">E2C01_028492</name>
</gene>
<evidence type="ECO:0000313" key="3">
    <source>
        <dbReference type="EMBL" id="MPC35079.1"/>
    </source>
</evidence>
<feature type="domain" description="PDZ" evidence="2">
    <location>
        <begin position="34"/>
        <end position="89"/>
    </location>
</feature>
<dbReference type="PANTHER" id="PTHR11324:SF16">
    <property type="entry name" value="PDZ DOMAIN-CONTAINING PROTEIN 2"/>
    <property type="match status" value="1"/>
</dbReference>
<dbReference type="EMBL" id="VSRR010003195">
    <property type="protein sequence ID" value="MPC35079.1"/>
    <property type="molecule type" value="Genomic_DNA"/>
</dbReference>
<evidence type="ECO:0000313" key="4">
    <source>
        <dbReference type="Proteomes" id="UP000324222"/>
    </source>
</evidence>
<organism evidence="3 4">
    <name type="scientific">Portunus trituberculatus</name>
    <name type="common">Swimming crab</name>
    <name type="synonym">Neptunus trituberculatus</name>
    <dbReference type="NCBI Taxonomy" id="210409"/>
    <lineage>
        <taxon>Eukaryota</taxon>
        <taxon>Metazoa</taxon>
        <taxon>Ecdysozoa</taxon>
        <taxon>Arthropoda</taxon>
        <taxon>Crustacea</taxon>
        <taxon>Multicrustacea</taxon>
        <taxon>Malacostraca</taxon>
        <taxon>Eumalacostraca</taxon>
        <taxon>Eucarida</taxon>
        <taxon>Decapoda</taxon>
        <taxon>Pleocyemata</taxon>
        <taxon>Brachyura</taxon>
        <taxon>Eubrachyura</taxon>
        <taxon>Portunoidea</taxon>
        <taxon>Portunidae</taxon>
        <taxon>Portuninae</taxon>
        <taxon>Portunus</taxon>
    </lineage>
</organism>
<dbReference type="PROSITE" id="PS50106">
    <property type="entry name" value="PDZ"/>
    <property type="match status" value="1"/>
</dbReference>
<comment type="caution">
    <text evidence="3">The sequence shown here is derived from an EMBL/GenBank/DDBJ whole genome shotgun (WGS) entry which is preliminary data.</text>
</comment>